<dbReference type="OrthoDB" id="1122036at2"/>
<comment type="caution">
    <text evidence="1">The sequence shown here is derived from an EMBL/GenBank/DDBJ whole genome shotgun (WGS) entry which is preliminary data.</text>
</comment>
<dbReference type="InterPro" id="IPR041881">
    <property type="entry name" value="PqqD_sf"/>
</dbReference>
<gene>
    <name evidence="1" type="ORF">DDZ16_15585</name>
</gene>
<sequence>MEQKKIFYRLNSDKFVTRQMGSEMVMVPLSNNVADMTSVLTLNEVGGDILKAFVEAATVDEVIAKLLKSYDVDEPTLKLDVEEFIEKAMARGVIDKVSI</sequence>
<dbReference type="Gene3D" id="1.10.10.1150">
    <property type="entry name" value="Coenzyme PQQ synthesis protein D (PqqD)"/>
    <property type="match status" value="1"/>
</dbReference>
<dbReference type="Proteomes" id="UP000244956">
    <property type="component" value="Unassembled WGS sequence"/>
</dbReference>
<name>A0A2U2B603_9BACT</name>
<dbReference type="Pfam" id="PF05402">
    <property type="entry name" value="PqqD"/>
    <property type="match status" value="1"/>
</dbReference>
<dbReference type="RefSeq" id="WP_109265409.1">
    <property type="nucleotide sequence ID" value="NZ_QEWP01000014.1"/>
</dbReference>
<evidence type="ECO:0000313" key="1">
    <source>
        <dbReference type="EMBL" id="PWD98497.1"/>
    </source>
</evidence>
<accession>A0A2U2B603</accession>
<organism evidence="1 2">
    <name type="scientific">Marinilabilia rubra</name>
    <dbReference type="NCBI Taxonomy" id="2162893"/>
    <lineage>
        <taxon>Bacteria</taxon>
        <taxon>Pseudomonadati</taxon>
        <taxon>Bacteroidota</taxon>
        <taxon>Bacteroidia</taxon>
        <taxon>Marinilabiliales</taxon>
        <taxon>Marinilabiliaceae</taxon>
        <taxon>Marinilabilia</taxon>
    </lineage>
</organism>
<evidence type="ECO:0000313" key="2">
    <source>
        <dbReference type="Proteomes" id="UP000244956"/>
    </source>
</evidence>
<dbReference type="EMBL" id="QEWP01000014">
    <property type="protein sequence ID" value="PWD98497.1"/>
    <property type="molecule type" value="Genomic_DNA"/>
</dbReference>
<keyword evidence="2" id="KW-1185">Reference proteome</keyword>
<dbReference type="AlphaFoldDB" id="A0A2U2B603"/>
<protein>
    <submittedName>
        <fullName evidence="1">PqqD family protein</fullName>
    </submittedName>
</protein>
<reference evidence="1 2" key="1">
    <citation type="submission" date="2018-05" db="EMBL/GenBank/DDBJ databases">
        <title>Marinilabilia rubrum sp. nov., isolated from saltern sediment.</title>
        <authorList>
            <person name="Zhang R."/>
        </authorList>
    </citation>
    <scope>NUCLEOTIDE SEQUENCE [LARGE SCALE GENOMIC DNA]</scope>
    <source>
        <strain evidence="1 2">WTE16</strain>
    </source>
</reference>
<dbReference type="InterPro" id="IPR008792">
    <property type="entry name" value="PQQD"/>
</dbReference>
<proteinExistence type="predicted"/>